<protein>
    <submittedName>
        <fullName evidence="1">Otoancorin</fullName>
    </submittedName>
</protein>
<accession>A0A4Z2ICN6</accession>
<dbReference type="OrthoDB" id="8195838at2759"/>
<dbReference type="Proteomes" id="UP000314294">
    <property type="component" value="Unassembled WGS sequence"/>
</dbReference>
<evidence type="ECO:0000313" key="1">
    <source>
        <dbReference type="EMBL" id="TNN75738.1"/>
    </source>
</evidence>
<sequence length="117" mass="12481">MKRLAVSAFGNPNTWTEAHVSELGYIIIGLNSSELASLDSAVFSFIGECCIPLIPHFDLEALGPDNAAMVTSEQRASLSEEQLAALERAVIGSPNQTPRTELSGEHIHASAVTSLFL</sequence>
<dbReference type="EMBL" id="SRLO01000100">
    <property type="protein sequence ID" value="TNN75738.1"/>
    <property type="molecule type" value="Genomic_DNA"/>
</dbReference>
<name>A0A4Z2ICN6_9TELE</name>
<comment type="caution">
    <text evidence="1">The sequence shown here is derived from an EMBL/GenBank/DDBJ whole genome shotgun (WGS) entry which is preliminary data.</text>
</comment>
<dbReference type="AlphaFoldDB" id="A0A4Z2ICN6"/>
<gene>
    <name evidence="1" type="primary">Otoa_0</name>
    <name evidence="1" type="ORF">EYF80_014101</name>
</gene>
<proteinExistence type="predicted"/>
<evidence type="ECO:0000313" key="2">
    <source>
        <dbReference type="Proteomes" id="UP000314294"/>
    </source>
</evidence>
<organism evidence="1 2">
    <name type="scientific">Liparis tanakae</name>
    <name type="common">Tanaka's snailfish</name>
    <dbReference type="NCBI Taxonomy" id="230148"/>
    <lineage>
        <taxon>Eukaryota</taxon>
        <taxon>Metazoa</taxon>
        <taxon>Chordata</taxon>
        <taxon>Craniata</taxon>
        <taxon>Vertebrata</taxon>
        <taxon>Euteleostomi</taxon>
        <taxon>Actinopterygii</taxon>
        <taxon>Neopterygii</taxon>
        <taxon>Teleostei</taxon>
        <taxon>Neoteleostei</taxon>
        <taxon>Acanthomorphata</taxon>
        <taxon>Eupercaria</taxon>
        <taxon>Perciformes</taxon>
        <taxon>Cottioidei</taxon>
        <taxon>Cottales</taxon>
        <taxon>Liparidae</taxon>
        <taxon>Liparis</taxon>
    </lineage>
</organism>
<keyword evidence="2" id="KW-1185">Reference proteome</keyword>
<reference evidence="1 2" key="1">
    <citation type="submission" date="2019-03" db="EMBL/GenBank/DDBJ databases">
        <title>First draft genome of Liparis tanakae, snailfish: a comprehensive survey of snailfish specific genes.</title>
        <authorList>
            <person name="Kim W."/>
            <person name="Song I."/>
            <person name="Jeong J.-H."/>
            <person name="Kim D."/>
            <person name="Kim S."/>
            <person name="Ryu S."/>
            <person name="Song J.Y."/>
            <person name="Lee S.K."/>
        </authorList>
    </citation>
    <scope>NUCLEOTIDE SEQUENCE [LARGE SCALE GENOMIC DNA]</scope>
    <source>
        <tissue evidence="1">Muscle</tissue>
    </source>
</reference>